<keyword evidence="2" id="KW-1185">Reference proteome</keyword>
<gene>
    <name evidence="1" type="ORF">D9753_00030</name>
</gene>
<protein>
    <submittedName>
        <fullName evidence="1">DUF2398 family protein</fullName>
    </submittedName>
</protein>
<dbReference type="EMBL" id="CP033072">
    <property type="protein sequence ID" value="AYN37666.1"/>
    <property type="molecule type" value="Genomic_DNA"/>
</dbReference>
<dbReference type="KEGG" id="sdd:D9753_00030"/>
<dbReference type="InterPro" id="IPR013494">
    <property type="entry name" value="CHP02678"/>
</dbReference>
<organism evidence="1 2">
    <name type="scientific">Streptomyces dangxiongensis</name>
    <dbReference type="NCBI Taxonomy" id="1442032"/>
    <lineage>
        <taxon>Bacteria</taxon>
        <taxon>Bacillati</taxon>
        <taxon>Actinomycetota</taxon>
        <taxon>Actinomycetes</taxon>
        <taxon>Kitasatosporales</taxon>
        <taxon>Streptomycetaceae</taxon>
        <taxon>Streptomyces</taxon>
    </lineage>
</organism>
<proteinExistence type="predicted"/>
<name>A0A3G2J643_9ACTN</name>
<reference evidence="1 2" key="1">
    <citation type="submission" date="2018-10" db="EMBL/GenBank/DDBJ databases">
        <title>The genome of Streptomyces dangxiongensis Z022.</title>
        <authorList>
            <person name="Zhang B."/>
        </authorList>
    </citation>
    <scope>NUCLEOTIDE SEQUENCE [LARGE SCALE GENOMIC DNA]</scope>
    <source>
        <strain evidence="1 2">Z022</strain>
        <plasmid evidence="1 2">unnamed1</plasmid>
    </source>
</reference>
<dbReference type="Proteomes" id="UP000268329">
    <property type="component" value="Plasmid unnamed1"/>
</dbReference>
<keyword evidence="1" id="KW-0614">Plasmid</keyword>
<geneLocation type="plasmid" evidence="1">
    <name>unnamed1</name>
</geneLocation>
<dbReference type="AlphaFoldDB" id="A0A3G2J643"/>
<sequence>MGGADRGRGIPGSLGERREEALLHVHRALLPHVLPRPLRDVNRLGDLADRLPDTLREPRRSLRRRLVENPLVRREELPEEERDVLSRERSELTRLLERTSV</sequence>
<evidence type="ECO:0000313" key="1">
    <source>
        <dbReference type="EMBL" id="AYN37666.1"/>
    </source>
</evidence>
<evidence type="ECO:0000313" key="2">
    <source>
        <dbReference type="Proteomes" id="UP000268329"/>
    </source>
</evidence>
<dbReference type="Pfam" id="PF09661">
    <property type="entry name" value="DUF2398"/>
    <property type="match status" value="1"/>
</dbReference>
<dbReference type="OrthoDB" id="188354at2"/>
<accession>A0A3G2J643</accession>